<dbReference type="AlphaFoldDB" id="S5U4V9"/>
<proteinExistence type="predicted"/>
<name>S5U4V9_9ASCO</name>
<sequence length="114" mass="13952">MTYICNTVKYVTLYSIVCNTIVVYSMATYYIVIYVTYINMVHIWYIYTTYRKVQKLWKFSGFRHFYIVNMTLLVWGFRDVKVAFTNIKILKILEIFEISTYKMLTFFSIYHYNI</sequence>
<dbReference type="RefSeq" id="YP_008474882.1">
    <property type="nucleotide sequence ID" value="NC_022155.1"/>
</dbReference>
<geneLocation type="mitochondrion" evidence="1"/>
<dbReference type="GeneID" id="16694450"/>
<organism evidence="1">
    <name type="scientific">Diddensiella santjacobensis</name>
    <dbReference type="NCBI Taxonomy" id="2704139"/>
    <lineage>
        <taxon>Eukaryota</taxon>
        <taxon>Fungi</taxon>
        <taxon>Dikarya</taxon>
        <taxon>Ascomycota</taxon>
        <taxon>Saccharomycotina</taxon>
        <taxon>Dipodascomycetes</taxon>
        <taxon>Dipodascales</taxon>
        <taxon>Trichomonascaceae</taxon>
        <taxon>Diddensiella</taxon>
    </lineage>
</organism>
<reference evidence="1" key="1">
    <citation type="submission" date="2013-04" db="EMBL/GenBank/DDBJ databases">
        <authorList>
            <person name="Zemanova J."/>
            <person name="Hegedusova E."/>
            <person name="Brejova B."/>
            <person name="Nosek J."/>
        </authorList>
    </citation>
    <scope>NUCLEOTIDE SEQUENCE</scope>
    <source>
        <strain evidence="1">CBS 8183</strain>
    </source>
</reference>
<protein>
    <submittedName>
        <fullName evidence="1">Uncharacterized protein</fullName>
    </submittedName>
</protein>
<keyword evidence="1" id="KW-0496">Mitochondrion</keyword>
<gene>
    <name evidence="1" type="primary">orf114</name>
</gene>
<dbReference type="EMBL" id="KC993178">
    <property type="protein sequence ID" value="AGS44136.1"/>
    <property type="molecule type" value="Genomic_DNA"/>
</dbReference>
<accession>S5U4V9</accession>
<evidence type="ECO:0000313" key="1">
    <source>
        <dbReference type="EMBL" id="AGS44136.1"/>
    </source>
</evidence>